<dbReference type="CDD" id="cd09318">
    <property type="entry name" value="TDT_SSU1"/>
    <property type="match status" value="1"/>
</dbReference>
<gene>
    <name evidence="9" type="ORF">I303_01190</name>
    <name evidence="10" type="ORF">I303_101183</name>
</gene>
<evidence type="ECO:0000313" key="9">
    <source>
        <dbReference type="EMBL" id="OBR89363.1"/>
    </source>
</evidence>
<evidence type="ECO:0000313" key="11">
    <source>
        <dbReference type="Proteomes" id="UP000078595"/>
    </source>
</evidence>
<feature type="transmembrane region" description="Helical" evidence="8">
    <location>
        <begin position="241"/>
        <end position="259"/>
    </location>
</feature>
<dbReference type="RefSeq" id="XP_018267205.1">
    <property type="nucleotide sequence ID" value="XM_018404551.1"/>
</dbReference>
<dbReference type="VEuPathDB" id="FungiDB:I303_01190"/>
<evidence type="ECO:0000256" key="1">
    <source>
        <dbReference type="ARBA" id="ARBA00004651"/>
    </source>
</evidence>
<dbReference type="PANTHER" id="PTHR31686">
    <property type="match status" value="1"/>
</dbReference>
<evidence type="ECO:0000256" key="2">
    <source>
        <dbReference type="ARBA" id="ARBA00008566"/>
    </source>
</evidence>
<keyword evidence="3" id="KW-0813">Transport</keyword>
<evidence type="ECO:0008006" key="12">
    <source>
        <dbReference type="Google" id="ProtNLM"/>
    </source>
</evidence>
<dbReference type="InterPro" id="IPR004695">
    <property type="entry name" value="SLAC1/Mae1/Ssu1/TehA"/>
</dbReference>
<dbReference type="GO" id="GO:0005886">
    <property type="term" value="C:plasma membrane"/>
    <property type="evidence" value="ECO:0007669"/>
    <property type="project" value="UniProtKB-SubCell"/>
</dbReference>
<sequence>MTTLVDENSCVPRPNVRRSRLDRMTMNLSPAFFSLNMGTGIASILLYNFPYPAGWLRDIGIGIFALNVVLLVLLMAGNVVRYIRWKGLFKATLLHPAASMSWGTFPMGLTTIINMIAYACVRQWGIHWARLSVGLWWLDTILSVFINLGMLFTMITRQTHTIESMSSAWLLPIVTSVVAAATGGVVAEAIAPMMPREARSIIIASYAVWGTGVPLALCIITIYLHRIIIHGIPCPQQLPSLFLPLGPCGQGSFGIMILGKMVKKLATDHGIGIAISGDIYVLAEAIYAGGIITGLILWGLAFCWYTLATAIILDHICYKDRAFLNYQSFNISFTALTFPIGVWATATHTLATELDSAFFRVIAAIVAVQVVIHWIYVMLLTIYKAYDGTIFAAQELTEFPGSIPPRRSSKCTQDEV</sequence>
<dbReference type="GO" id="GO:0000319">
    <property type="term" value="F:sulfite transmembrane transporter activity"/>
    <property type="evidence" value="ECO:0007669"/>
    <property type="project" value="TreeGrafter"/>
</dbReference>
<feature type="transmembrane region" description="Helical" evidence="8">
    <location>
        <begin position="295"/>
        <end position="317"/>
    </location>
</feature>
<dbReference type="KEGG" id="kdj:28964889"/>
<reference evidence="10" key="3">
    <citation type="submission" date="2024-02" db="EMBL/GenBank/DDBJ databases">
        <title>Comparative genomics of Cryptococcus and Kwoniella reveals pathogenesis evolution and contrasting modes of karyotype evolution via chromosome fusion or intercentromeric recombination.</title>
        <authorList>
            <person name="Coelho M.A."/>
            <person name="David-Palma M."/>
            <person name="Shea T."/>
            <person name="Bowers K."/>
            <person name="McGinley-Smith S."/>
            <person name="Mohammad A.W."/>
            <person name="Gnirke A."/>
            <person name="Yurkov A.M."/>
            <person name="Nowrousian M."/>
            <person name="Sun S."/>
            <person name="Cuomo C.A."/>
            <person name="Heitman J."/>
        </authorList>
    </citation>
    <scope>NUCLEOTIDE SEQUENCE</scope>
    <source>
        <strain evidence="10">CBS 10117</strain>
    </source>
</reference>
<dbReference type="InterPro" id="IPR038665">
    <property type="entry name" value="Voltage-dep_anion_channel_sf"/>
</dbReference>
<evidence type="ECO:0000256" key="7">
    <source>
        <dbReference type="ARBA" id="ARBA00023136"/>
    </source>
</evidence>
<keyword evidence="4" id="KW-1003">Cell membrane</keyword>
<comment type="similarity">
    <text evidence="2">Belongs to the tellurite-resistance/dicarboxylate transporter (TDT) family.</text>
</comment>
<protein>
    <recommendedName>
        <fullName evidence="12">Sulfite efflux pump SSU1</fullName>
    </recommendedName>
</protein>
<dbReference type="STRING" id="1296121.A0A1A6AH79"/>
<evidence type="ECO:0000256" key="6">
    <source>
        <dbReference type="ARBA" id="ARBA00022989"/>
    </source>
</evidence>
<feature type="transmembrane region" description="Helical" evidence="8">
    <location>
        <begin position="28"/>
        <end position="47"/>
    </location>
</feature>
<evidence type="ECO:0000313" key="10">
    <source>
        <dbReference type="EMBL" id="WWC58639.1"/>
    </source>
</evidence>
<dbReference type="AlphaFoldDB" id="A0A1A6AH79"/>
<feature type="transmembrane region" description="Helical" evidence="8">
    <location>
        <begin position="100"/>
        <end position="121"/>
    </location>
</feature>
<feature type="transmembrane region" description="Helical" evidence="8">
    <location>
        <begin position="357"/>
        <end position="377"/>
    </location>
</feature>
<keyword evidence="5 8" id="KW-0812">Transmembrane</keyword>
<keyword evidence="7 8" id="KW-0472">Membrane</keyword>
<comment type="subcellular location">
    <subcellularLocation>
        <location evidence="1">Cell membrane</location>
        <topology evidence="1">Multi-pass membrane protein</topology>
    </subcellularLocation>
</comment>
<dbReference type="EMBL" id="CP144530">
    <property type="protein sequence ID" value="WWC58639.1"/>
    <property type="molecule type" value="Genomic_DNA"/>
</dbReference>
<dbReference type="EMBL" id="KI894027">
    <property type="protein sequence ID" value="OBR89363.1"/>
    <property type="molecule type" value="Genomic_DNA"/>
</dbReference>
<organism evidence="9">
    <name type="scientific">Kwoniella dejecticola CBS 10117</name>
    <dbReference type="NCBI Taxonomy" id="1296121"/>
    <lineage>
        <taxon>Eukaryota</taxon>
        <taxon>Fungi</taxon>
        <taxon>Dikarya</taxon>
        <taxon>Basidiomycota</taxon>
        <taxon>Agaricomycotina</taxon>
        <taxon>Tremellomycetes</taxon>
        <taxon>Tremellales</taxon>
        <taxon>Cryptococcaceae</taxon>
        <taxon>Kwoniella</taxon>
    </lineage>
</organism>
<keyword evidence="6 8" id="KW-1133">Transmembrane helix</keyword>
<reference evidence="10" key="2">
    <citation type="submission" date="2013-07" db="EMBL/GenBank/DDBJ databases">
        <authorList>
            <consortium name="The Broad Institute Genome Sequencing Platform"/>
            <person name="Cuomo C."/>
            <person name="Litvintseva A."/>
            <person name="Chen Y."/>
            <person name="Heitman J."/>
            <person name="Sun S."/>
            <person name="Springer D."/>
            <person name="Dromer F."/>
            <person name="Young S.K."/>
            <person name="Zeng Q."/>
            <person name="Gargeya S."/>
            <person name="Fitzgerald M."/>
            <person name="Abouelleil A."/>
            <person name="Alvarado L."/>
            <person name="Berlin A.M."/>
            <person name="Chapman S.B."/>
            <person name="Dewar J."/>
            <person name="Goldberg J."/>
            <person name="Griggs A."/>
            <person name="Gujja S."/>
            <person name="Hansen M."/>
            <person name="Howarth C."/>
            <person name="Imamovic A."/>
            <person name="Larimer J."/>
            <person name="McCowan C."/>
            <person name="Murphy C."/>
            <person name="Pearson M."/>
            <person name="Priest M."/>
            <person name="Roberts A."/>
            <person name="Saif S."/>
            <person name="Shea T."/>
            <person name="Sykes S."/>
            <person name="Wortman J."/>
            <person name="Nusbaum C."/>
            <person name="Birren B."/>
        </authorList>
    </citation>
    <scope>NUCLEOTIDE SEQUENCE</scope>
    <source>
        <strain evidence="10">CBS 10117</strain>
    </source>
</reference>
<evidence type="ECO:0000256" key="8">
    <source>
        <dbReference type="SAM" id="Phobius"/>
    </source>
</evidence>
<dbReference type="InterPro" id="IPR051629">
    <property type="entry name" value="Sulfite_efflux_TDT"/>
</dbReference>
<dbReference type="GeneID" id="28964889"/>
<dbReference type="FunFam" id="1.50.10.150:FF:000004">
    <property type="entry name" value="Malic acid transporter"/>
    <property type="match status" value="1"/>
</dbReference>
<dbReference type="Proteomes" id="UP000078595">
    <property type="component" value="Chromosome 1"/>
</dbReference>
<evidence type="ECO:0000256" key="5">
    <source>
        <dbReference type="ARBA" id="ARBA00022692"/>
    </source>
</evidence>
<feature type="transmembrane region" description="Helical" evidence="8">
    <location>
        <begin position="167"/>
        <end position="191"/>
    </location>
</feature>
<keyword evidence="11" id="KW-1185">Reference proteome</keyword>
<dbReference type="PANTHER" id="PTHR31686:SF1">
    <property type="entry name" value="SULFITE EFFLUX PUMP SSU1"/>
    <property type="match status" value="1"/>
</dbReference>
<evidence type="ECO:0000256" key="4">
    <source>
        <dbReference type="ARBA" id="ARBA00022475"/>
    </source>
</evidence>
<name>A0A1A6AH79_9TREE</name>
<feature type="transmembrane region" description="Helical" evidence="8">
    <location>
        <begin position="133"/>
        <end position="155"/>
    </location>
</feature>
<dbReference type="Pfam" id="PF03595">
    <property type="entry name" value="SLAC1"/>
    <property type="match status" value="1"/>
</dbReference>
<proteinExistence type="inferred from homology"/>
<dbReference type="Gene3D" id="1.50.10.150">
    <property type="entry name" value="Voltage-dependent anion channel"/>
    <property type="match status" value="1"/>
</dbReference>
<dbReference type="OrthoDB" id="1099at2759"/>
<reference evidence="9" key="1">
    <citation type="submission" date="2013-07" db="EMBL/GenBank/DDBJ databases">
        <title>The Genome Sequence of Cryptococcus dejecticola CBS10117.</title>
        <authorList>
            <consortium name="The Broad Institute Genome Sequencing Platform"/>
            <person name="Cuomo C."/>
            <person name="Litvintseva A."/>
            <person name="Chen Y."/>
            <person name="Heitman J."/>
            <person name="Sun S."/>
            <person name="Springer D."/>
            <person name="Dromer F."/>
            <person name="Young S.K."/>
            <person name="Zeng Q."/>
            <person name="Gargeya S."/>
            <person name="Fitzgerald M."/>
            <person name="Abouelleil A."/>
            <person name="Alvarado L."/>
            <person name="Berlin A.M."/>
            <person name="Chapman S.B."/>
            <person name="Dewar J."/>
            <person name="Goldberg J."/>
            <person name="Griggs A."/>
            <person name="Gujja S."/>
            <person name="Hansen M."/>
            <person name="Howarth C."/>
            <person name="Imamovic A."/>
            <person name="Larimer J."/>
            <person name="McCowan C."/>
            <person name="Murphy C."/>
            <person name="Pearson M."/>
            <person name="Priest M."/>
            <person name="Roberts A."/>
            <person name="Saif S."/>
            <person name="Shea T."/>
            <person name="Sykes S."/>
            <person name="Wortman J."/>
            <person name="Nusbaum C."/>
            <person name="Birren B."/>
        </authorList>
    </citation>
    <scope>NUCLEOTIDE SEQUENCE [LARGE SCALE GENOMIC DNA]</scope>
    <source>
        <strain evidence="9">CBS 10117</strain>
    </source>
</reference>
<feature type="transmembrane region" description="Helical" evidence="8">
    <location>
        <begin position="329"/>
        <end position="351"/>
    </location>
</feature>
<feature type="transmembrane region" description="Helical" evidence="8">
    <location>
        <begin position="59"/>
        <end position="80"/>
    </location>
</feature>
<feature type="transmembrane region" description="Helical" evidence="8">
    <location>
        <begin position="203"/>
        <end position="229"/>
    </location>
</feature>
<evidence type="ECO:0000256" key="3">
    <source>
        <dbReference type="ARBA" id="ARBA00022448"/>
    </source>
</evidence>
<accession>A0A1A6AH79</accession>